<dbReference type="EMBL" id="KZ678130">
    <property type="protein sequence ID" value="PSN71634.1"/>
    <property type="molecule type" value="Genomic_DNA"/>
</dbReference>
<proteinExistence type="predicted"/>
<dbReference type="AlphaFoldDB" id="A0A2T2P1S6"/>
<protein>
    <submittedName>
        <fullName evidence="2">Uncharacterized protein</fullName>
    </submittedName>
</protein>
<sequence length="169" mass="18299">MIKPCHVGAMPCLASPRNSPRSGSPYPATPSPLPISSASQSPTKSLPVPSKFYGGPLRPRMLHARALPQPAPRPSCRRPLVTVSENRSRRSQIARPIMPRAPMPNNIHARCHWLDAGLWAPFNGPCIRPSSTSPTSPGPKRQSIHLATYNAARLRCLGASKSHDVCHSL</sequence>
<organism evidence="2 3">
    <name type="scientific">Corynespora cassiicola Philippines</name>
    <dbReference type="NCBI Taxonomy" id="1448308"/>
    <lineage>
        <taxon>Eukaryota</taxon>
        <taxon>Fungi</taxon>
        <taxon>Dikarya</taxon>
        <taxon>Ascomycota</taxon>
        <taxon>Pezizomycotina</taxon>
        <taxon>Dothideomycetes</taxon>
        <taxon>Pleosporomycetidae</taxon>
        <taxon>Pleosporales</taxon>
        <taxon>Corynesporascaceae</taxon>
        <taxon>Corynespora</taxon>
    </lineage>
</organism>
<accession>A0A2T2P1S6</accession>
<evidence type="ECO:0000313" key="2">
    <source>
        <dbReference type="EMBL" id="PSN71634.1"/>
    </source>
</evidence>
<reference evidence="2 3" key="1">
    <citation type="journal article" date="2018" name="Front. Microbiol.">
        <title>Genome-Wide Analysis of Corynespora cassiicola Leaf Fall Disease Putative Effectors.</title>
        <authorList>
            <person name="Lopez D."/>
            <person name="Ribeiro S."/>
            <person name="Label P."/>
            <person name="Fumanal B."/>
            <person name="Venisse J.S."/>
            <person name="Kohler A."/>
            <person name="de Oliveira R.R."/>
            <person name="Labutti K."/>
            <person name="Lipzen A."/>
            <person name="Lail K."/>
            <person name="Bauer D."/>
            <person name="Ohm R.A."/>
            <person name="Barry K.W."/>
            <person name="Spatafora J."/>
            <person name="Grigoriev I.V."/>
            <person name="Martin F.M."/>
            <person name="Pujade-Renaud V."/>
        </authorList>
    </citation>
    <scope>NUCLEOTIDE SEQUENCE [LARGE SCALE GENOMIC DNA]</scope>
    <source>
        <strain evidence="2 3">Philippines</strain>
    </source>
</reference>
<gene>
    <name evidence="2" type="ORF">BS50DRAFT_657298</name>
</gene>
<keyword evidence="3" id="KW-1185">Reference proteome</keyword>
<feature type="compositionally biased region" description="Polar residues" evidence="1">
    <location>
        <begin position="34"/>
        <end position="44"/>
    </location>
</feature>
<feature type="region of interest" description="Disordered" evidence="1">
    <location>
        <begin position="1"/>
        <end position="90"/>
    </location>
</feature>
<dbReference type="Proteomes" id="UP000240883">
    <property type="component" value="Unassembled WGS sequence"/>
</dbReference>
<evidence type="ECO:0000313" key="3">
    <source>
        <dbReference type="Proteomes" id="UP000240883"/>
    </source>
</evidence>
<name>A0A2T2P1S6_CORCC</name>
<feature type="non-terminal residue" evidence="2">
    <location>
        <position position="169"/>
    </location>
</feature>
<evidence type="ECO:0000256" key="1">
    <source>
        <dbReference type="SAM" id="MobiDB-lite"/>
    </source>
</evidence>